<comment type="caution">
    <text evidence="2">The sequence shown here is derived from an EMBL/GenBank/DDBJ whole genome shotgun (WGS) entry which is preliminary data.</text>
</comment>
<feature type="compositionally biased region" description="Low complexity" evidence="1">
    <location>
        <begin position="676"/>
        <end position="687"/>
    </location>
</feature>
<dbReference type="Proteomes" id="UP000837801">
    <property type="component" value="Unassembled WGS sequence"/>
</dbReference>
<proteinExistence type="predicted"/>
<feature type="compositionally biased region" description="Low complexity" evidence="1">
    <location>
        <begin position="461"/>
        <end position="478"/>
    </location>
</feature>
<feature type="region of interest" description="Disordered" evidence="1">
    <location>
        <begin position="213"/>
        <end position="238"/>
    </location>
</feature>
<reference evidence="2" key="1">
    <citation type="submission" date="2022-03" db="EMBL/GenBank/DDBJ databases">
        <authorList>
            <person name="Legras J.-L."/>
            <person name="Devillers H."/>
            <person name="Grondin C."/>
        </authorList>
    </citation>
    <scope>NUCLEOTIDE SEQUENCE</scope>
    <source>
        <strain evidence="2">CLIB 1423</strain>
    </source>
</reference>
<gene>
    <name evidence="2" type="ORF">CLIB1423_13S02718</name>
</gene>
<sequence length="710" mass="77448">MTSTFTRRVSFNNLYPDYIDADQASPFKQNYALSFSGSQSLSPSFQSPYQNLDVNRLYSSTPVAALPTGYSQRRKSTKLPDAPSKSILKNKLSPQQRSFNLENSKSLGINYHEDLNDLALHPPKNVPKSELAYTVNEDGSVNKSSQSAVESDSDDSDEDDSPSGSPPAVRRKSYSGMTNEELMALDPQFATTKSKTSNVGQFKFDNQKTYYKVPSQSRKNSSSNGNGKNTVYPSSNENNYKSINLTVKHPEFEVVPNRTLLTVISGRRHSWNSLDWLFNLKTGDSFLENGDYLVVAALIPAKFLNNQSKKNKKRNSAGSIYNPDTDGFLYQKCEKLLDYITDNLPKHLKLKVTVEFITDNTVDEQTTSILATKKKLVRYKFLFSKLLKQYQPFLVIIGNRSTNLNFKYPVKVGRKSTTTSSISGAASAAVAMSAAGLLQASGVKNGSISGINGINGGSTGGSSRSSISGSASSSNGSSKNDQFIIKLTSYMIKYFPVPIIIVGNSAKGSFSTSEAEGVTFGNTKLSEEEGLKVADGGAAERKVSSASIDSIESTVDTVEDLAAENLSDQVEKFFQSNATSRFKDMIALVSDTSLKESRAYLSKLQSTSTNGSEDGTSSNGTSIKFDSAVLNNSKIHSIYNSSKQNSSSNEPMYKVKSLISIDEEKPSKKKLEKVKSNVSTSTTTSTGSKKDEGKKAQKKSSFWKKIGVKK</sequence>
<evidence type="ECO:0000313" key="3">
    <source>
        <dbReference type="Proteomes" id="UP000837801"/>
    </source>
</evidence>
<organism evidence="2 3">
    <name type="scientific">[Candida] railenensis</name>
    <dbReference type="NCBI Taxonomy" id="45579"/>
    <lineage>
        <taxon>Eukaryota</taxon>
        <taxon>Fungi</taxon>
        <taxon>Dikarya</taxon>
        <taxon>Ascomycota</taxon>
        <taxon>Saccharomycotina</taxon>
        <taxon>Pichiomycetes</taxon>
        <taxon>Debaryomycetaceae</taxon>
        <taxon>Kurtzmaniella</taxon>
    </lineage>
</organism>
<feature type="region of interest" description="Disordered" evidence="1">
    <location>
        <begin position="457"/>
        <end position="478"/>
    </location>
</feature>
<evidence type="ECO:0000313" key="2">
    <source>
        <dbReference type="EMBL" id="CAH2353955.1"/>
    </source>
</evidence>
<evidence type="ECO:0000256" key="1">
    <source>
        <dbReference type="SAM" id="MobiDB-lite"/>
    </source>
</evidence>
<feature type="region of interest" description="Disordered" evidence="1">
    <location>
        <begin position="136"/>
        <end position="176"/>
    </location>
</feature>
<dbReference type="AlphaFoldDB" id="A0A9P0QSU0"/>
<feature type="region of interest" description="Disordered" evidence="1">
    <location>
        <begin position="68"/>
        <end position="99"/>
    </location>
</feature>
<keyword evidence="3" id="KW-1185">Reference proteome</keyword>
<dbReference type="OrthoDB" id="4068467at2759"/>
<feature type="compositionally biased region" description="Basic residues" evidence="1">
    <location>
        <begin position="696"/>
        <end position="710"/>
    </location>
</feature>
<feature type="region of interest" description="Disordered" evidence="1">
    <location>
        <begin position="666"/>
        <end position="710"/>
    </location>
</feature>
<accession>A0A9P0QSU0</accession>
<protein>
    <submittedName>
        <fullName evidence="2">Uncharacterized protein</fullName>
    </submittedName>
</protein>
<name>A0A9P0QSU0_9ASCO</name>
<feature type="compositionally biased region" description="Acidic residues" evidence="1">
    <location>
        <begin position="151"/>
        <end position="161"/>
    </location>
</feature>
<dbReference type="EMBL" id="CAKXYY010000013">
    <property type="protein sequence ID" value="CAH2353955.1"/>
    <property type="molecule type" value="Genomic_DNA"/>
</dbReference>
<feature type="compositionally biased region" description="Low complexity" evidence="1">
    <location>
        <begin position="217"/>
        <end position="229"/>
    </location>
</feature>